<reference evidence="2 3" key="1">
    <citation type="submission" date="2018-11" db="EMBL/GenBank/DDBJ databases">
        <title>Genome sequencing of Lachnoanaerobaculum orale DSM 24553T.</title>
        <authorList>
            <person name="Kook J.-K."/>
            <person name="Park S.-N."/>
            <person name="Lim Y.K."/>
        </authorList>
    </citation>
    <scope>NUCLEOTIDE SEQUENCE [LARGE SCALE GENOMIC DNA]</scope>
    <source>
        <strain evidence="2 3">DSM 24553</strain>
    </source>
</reference>
<keyword evidence="3" id="KW-1185">Reference proteome</keyword>
<accession>A0A3P3QAB1</accession>
<dbReference type="Proteomes" id="UP000276982">
    <property type="component" value="Unassembled WGS sequence"/>
</dbReference>
<dbReference type="EMBL" id="RRCM01000001">
    <property type="protein sequence ID" value="RRJ17313.1"/>
    <property type="molecule type" value="Genomic_DNA"/>
</dbReference>
<dbReference type="AlphaFoldDB" id="A0A3P3QAB1"/>
<keyword evidence="1" id="KW-0472">Membrane</keyword>
<organism evidence="2 3">
    <name type="scientific">Lachnoanaerobaculum orale</name>
    <dbReference type="NCBI Taxonomy" id="979627"/>
    <lineage>
        <taxon>Bacteria</taxon>
        <taxon>Bacillati</taxon>
        <taxon>Bacillota</taxon>
        <taxon>Clostridia</taxon>
        <taxon>Lachnospirales</taxon>
        <taxon>Lachnospiraceae</taxon>
        <taxon>Lachnoanaerobaculum</taxon>
    </lineage>
</organism>
<keyword evidence="1" id="KW-1133">Transmembrane helix</keyword>
<keyword evidence="1" id="KW-0812">Transmembrane</keyword>
<name>A0A3P3QAB1_9FIRM</name>
<gene>
    <name evidence="2" type="ORF">EHW90_01970</name>
</gene>
<feature type="transmembrane region" description="Helical" evidence="1">
    <location>
        <begin position="12"/>
        <end position="29"/>
    </location>
</feature>
<evidence type="ECO:0000313" key="3">
    <source>
        <dbReference type="Proteomes" id="UP000276982"/>
    </source>
</evidence>
<protein>
    <submittedName>
        <fullName evidence="2">Uncharacterized protein</fullName>
    </submittedName>
</protein>
<evidence type="ECO:0000313" key="2">
    <source>
        <dbReference type="EMBL" id="RRJ17313.1"/>
    </source>
</evidence>
<evidence type="ECO:0000256" key="1">
    <source>
        <dbReference type="SAM" id="Phobius"/>
    </source>
</evidence>
<comment type="caution">
    <text evidence="2">The sequence shown here is derived from an EMBL/GenBank/DDBJ whole genome shotgun (WGS) entry which is preliminary data.</text>
</comment>
<dbReference type="RefSeq" id="WP_124952615.1">
    <property type="nucleotide sequence ID" value="NZ_RRCM01000001.1"/>
</dbReference>
<sequence>MKKRRLSQNEEAIRGILLIIVFIVGLVFLRDVLVKRGVSITMLTESDYINAAEYYMQKKYGEKFEGEYVYEDSVYVHPKSKPEWHVVVDFESEGGMTSFHDNYVGYLKKEELEKYIYELVKPIYGECKVYIEPHGFALEDSWNKDTDIRIYASKGDYTTNIFTNNNIKDMDTKFKSICQIFIDNKLESNAILVTYITNTDLSDFQEKYIDMVNNRRIFFYRVDAVYDNVEKRFIDIDILKGNEDYAKQ</sequence>
<proteinExistence type="predicted"/>